<dbReference type="Gene3D" id="3.40.50.720">
    <property type="entry name" value="NAD(P)-binding Rossmann-like Domain"/>
    <property type="match status" value="2"/>
</dbReference>
<comment type="pathway">
    <text evidence="1 5">Protein modification; protein neddylation.</text>
</comment>
<evidence type="ECO:0000256" key="3">
    <source>
        <dbReference type="ARBA" id="ARBA00015407"/>
    </source>
</evidence>
<comment type="caution">
    <text evidence="7">The sequence shown here is derived from an EMBL/GenBank/DDBJ whole genome shotgun (WGS) entry which is preliminary data.</text>
</comment>
<evidence type="ECO:0000256" key="5">
    <source>
        <dbReference type="PIRNR" id="PIRNR039099"/>
    </source>
</evidence>
<dbReference type="InterPro" id="IPR000594">
    <property type="entry name" value="ThiF_NAD_FAD-bd"/>
</dbReference>
<dbReference type="Proteomes" id="UP000187209">
    <property type="component" value="Unassembled WGS sequence"/>
</dbReference>
<dbReference type="Pfam" id="PF00899">
    <property type="entry name" value="ThiF"/>
    <property type="match status" value="1"/>
</dbReference>
<gene>
    <name evidence="7" type="ORF">SteCoe_30113</name>
</gene>
<dbReference type="SUPFAM" id="SSF69572">
    <property type="entry name" value="Activating enzymes of the ubiquitin-like proteins"/>
    <property type="match status" value="1"/>
</dbReference>
<dbReference type="UniPathway" id="UPA00885"/>
<evidence type="ECO:0000313" key="7">
    <source>
        <dbReference type="EMBL" id="OMJ71619.1"/>
    </source>
</evidence>
<dbReference type="PANTHER" id="PTHR10953">
    <property type="entry name" value="UBIQUITIN-ACTIVATING ENZYME E1"/>
    <property type="match status" value="1"/>
</dbReference>
<comment type="similarity">
    <text evidence="2 5">Belongs to the ubiquitin-activating E1 family. ULA1 subfamily.</text>
</comment>
<name>A0A1R2B4D0_9CILI</name>
<dbReference type="EMBL" id="MPUH01000972">
    <property type="protein sequence ID" value="OMJ71619.1"/>
    <property type="molecule type" value="Genomic_DNA"/>
</dbReference>
<feature type="domain" description="THIF-type NAD/FAD binding fold" evidence="6">
    <location>
        <begin position="7"/>
        <end position="490"/>
    </location>
</feature>
<evidence type="ECO:0000313" key="8">
    <source>
        <dbReference type="Proteomes" id="UP000187209"/>
    </source>
</evidence>
<dbReference type="GO" id="GO:0019781">
    <property type="term" value="F:NEDD8 activating enzyme activity"/>
    <property type="evidence" value="ECO:0007669"/>
    <property type="project" value="UniProtKB-UniRule"/>
</dbReference>
<proteinExistence type="inferred from homology"/>
<dbReference type="InterPro" id="IPR030667">
    <property type="entry name" value="APP-BP1"/>
</dbReference>
<dbReference type="AlphaFoldDB" id="A0A1R2B4D0"/>
<dbReference type="FunFam" id="3.40.50.720:FF:000475">
    <property type="entry name" value="NEDD8-activating enzyme E1 regulatory subunit"/>
    <property type="match status" value="1"/>
</dbReference>
<protein>
    <recommendedName>
        <fullName evidence="3 5">NEDD8-activating enzyme E1 regulatory subunit</fullName>
    </recommendedName>
</protein>
<reference evidence="7 8" key="1">
    <citation type="submission" date="2016-11" db="EMBL/GenBank/DDBJ databases">
        <title>The macronuclear genome of Stentor coeruleus: a giant cell with tiny introns.</title>
        <authorList>
            <person name="Slabodnick M."/>
            <person name="Ruby J.G."/>
            <person name="Reiff S.B."/>
            <person name="Swart E.C."/>
            <person name="Gosai S."/>
            <person name="Prabakaran S."/>
            <person name="Witkowska E."/>
            <person name="Larue G.E."/>
            <person name="Fisher S."/>
            <person name="Freeman R.M."/>
            <person name="Gunawardena J."/>
            <person name="Chu W."/>
            <person name="Stover N.A."/>
            <person name="Gregory B.D."/>
            <person name="Nowacki M."/>
            <person name="Derisi J."/>
            <person name="Roy S.W."/>
            <person name="Marshall W.F."/>
            <person name="Sood P."/>
        </authorList>
    </citation>
    <scope>NUCLEOTIDE SEQUENCE [LARGE SCALE GENOMIC DNA]</scope>
    <source>
        <strain evidence="7">WM001</strain>
    </source>
</reference>
<keyword evidence="4 5" id="KW-0833">Ubl conjugation pathway</keyword>
<evidence type="ECO:0000256" key="1">
    <source>
        <dbReference type="ARBA" id="ARBA00005032"/>
    </source>
</evidence>
<dbReference type="InterPro" id="IPR045886">
    <property type="entry name" value="ThiF/MoeB/HesA"/>
</dbReference>
<sequence>MATDNKYDRQLRLWGSEGQHLLNTSRVCMLGSSGLSSESLKNLVLPGIGFFTIVDDTLVTERDLGENFFVTQSDLGKPRADVVKTYLLELNPDVQGESLIQSIPSVLSNPSFFQTYSLIIACQLSFSEIRTLGAICEQNNKKLIVAKSNGLLGYLRIYCKEHLVIESKPSDKEIYDLRLYEPFPELLAYAESISLDGIQDIYHSHIPFIVLLVKFLKEWTETHGTKPRNMEEKTRFKDFVKGKSRDFFAQLNFQEAVSKAYLCFLEEKLPSEVMDILNDEKSVNADVNSEDFWICAKAVKEFMDRNQTVPLSGIFSDMTSDTNSYITLQNIYKNRADCDYIEVLQNYQRIKGTNQEPEIVRQFCKNLQTLEVTRFRSLESEFLSINAESIDEDEFEESKSLEWYLALRALDWFIQDQNREPTQDDKETLIKHTETLGKSIASEIAEEIIRFGKSELHCISAFIGGALSQEAVKLITHQYTPINNTFLFNSVHTTAVVLNL</sequence>
<dbReference type="OrthoDB" id="1708823at2759"/>
<evidence type="ECO:0000256" key="2">
    <source>
        <dbReference type="ARBA" id="ARBA00006868"/>
    </source>
</evidence>
<accession>A0A1R2B4D0</accession>
<dbReference type="InterPro" id="IPR035985">
    <property type="entry name" value="Ubiquitin-activating_enz"/>
</dbReference>
<dbReference type="PIRSF" id="PIRSF039099">
    <property type="entry name" value="APP-BP1"/>
    <property type="match status" value="1"/>
</dbReference>
<evidence type="ECO:0000256" key="4">
    <source>
        <dbReference type="ARBA" id="ARBA00022786"/>
    </source>
</evidence>
<dbReference type="GO" id="GO:0045116">
    <property type="term" value="P:protein neddylation"/>
    <property type="evidence" value="ECO:0007669"/>
    <property type="project" value="UniProtKB-UniRule"/>
</dbReference>
<dbReference type="GO" id="GO:0005737">
    <property type="term" value="C:cytoplasm"/>
    <property type="evidence" value="ECO:0007669"/>
    <property type="project" value="TreeGrafter"/>
</dbReference>
<evidence type="ECO:0000259" key="6">
    <source>
        <dbReference type="Pfam" id="PF00899"/>
    </source>
</evidence>
<organism evidence="7 8">
    <name type="scientific">Stentor coeruleus</name>
    <dbReference type="NCBI Taxonomy" id="5963"/>
    <lineage>
        <taxon>Eukaryota</taxon>
        <taxon>Sar</taxon>
        <taxon>Alveolata</taxon>
        <taxon>Ciliophora</taxon>
        <taxon>Postciliodesmatophora</taxon>
        <taxon>Heterotrichea</taxon>
        <taxon>Heterotrichida</taxon>
        <taxon>Stentoridae</taxon>
        <taxon>Stentor</taxon>
    </lineage>
</organism>
<dbReference type="PANTHER" id="PTHR10953:SF29">
    <property type="entry name" value="NEDD8-ACTIVATING ENZYME E1 REGULATORY SUBUNIT"/>
    <property type="match status" value="1"/>
</dbReference>
<keyword evidence="8" id="KW-1185">Reference proteome</keyword>